<dbReference type="PANTHER" id="PTHR12247">
    <property type="entry name" value="POLYCOMB GROUP PROTEIN"/>
    <property type="match status" value="1"/>
</dbReference>
<dbReference type="InterPro" id="IPR013761">
    <property type="entry name" value="SAM/pointed_sf"/>
</dbReference>
<feature type="non-terminal residue" evidence="3">
    <location>
        <position position="1"/>
    </location>
</feature>
<dbReference type="GO" id="GO:0045892">
    <property type="term" value="P:negative regulation of DNA-templated transcription"/>
    <property type="evidence" value="ECO:0007669"/>
    <property type="project" value="TreeGrafter"/>
</dbReference>
<feature type="region of interest" description="Disordered" evidence="1">
    <location>
        <begin position="380"/>
        <end position="408"/>
    </location>
</feature>
<dbReference type="PANTHER" id="PTHR12247:SF138">
    <property type="entry name" value="POLYHOMEOTIC DISTAL, ISOFORM A-RELATED"/>
    <property type="match status" value="1"/>
</dbReference>
<dbReference type="EMBL" id="CAJPEX010002417">
    <property type="protein sequence ID" value="CAG0920967.1"/>
    <property type="molecule type" value="Genomic_DNA"/>
</dbReference>
<dbReference type="CDD" id="cd09577">
    <property type="entry name" value="SAM_Ph1_2_3"/>
    <property type="match status" value="1"/>
</dbReference>
<evidence type="ECO:0000313" key="4">
    <source>
        <dbReference type="Proteomes" id="UP000678499"/>
    </source>
</evidence>
<dbReference type="InterPro" id="IPR001660">
    <property type="entry name" value="SAM"/>
</dbReference>
<dbReference type="Gene3D" id="3.30.60.160">
    <property type="match status" value="1"/>
</dbReference>
<feature type="region of interest" description="Disordered" evidence="1">
    <location>
        <begin position="1"/>
        <end position="64"/>
    </location>
</feature>
<organism evidence="3">
    <name type="scientific">Notodromas monacha</name>
    <dbReference type="NCBI Taxonomy" id="399045"/>
    <lineage>
        <taxon>Eukaryota</taxon>
        <taxon>Metazoa</taxon>
        <taxon>Ecdysozoa</taxon>
        <taxon>Arthropoda</taxon>
        <taxon>Crustacea</taxon>
        <taxon>Oligostraca</taxon>
        <taxon>Ostracoda</taxon>
        <taxon>Podocopa</taxon>
        <taxon>Podocopida</taxon>
        <taxon>Cypridocopina</taxon>
        <taxon>Cypridoidea</taxon>
        <taxon>Cyprididae</taxon>
        <taxon>Notodromas</taxon>
    </lineage>
</organism>
<dbReference type="Proteomes" id="UP000678499">
    <property type="component" value="Unassembled WGS sequence"/>
</dbReference>
<proteinExistence type="predicted"/>
<evidence type="ECO:0000256" key="1">
    <source>
        <dbReference type="SAM" id="MobiDB-lite"/>
    </source>
</evidence>
<gene>
    <name evidence="3" type="ORF">NMOB1V02_LOCUS8472</name>
</gene>
<dbReference type="InterPro" id="IPR050548">
    <property type="entry name" value="PcG_chromatin_remod_factors"/>
</dbReference>
<dbReference type="GO" id="GO:0003682">
    <property type="term" value="F:chromatin binding"/>
    <property type="evidence" value="ECO:0007669"/>
    <property type="project" value="TreeGrafter"/>
</dbReference>
<dbReference type="InterPro" id="IPR038603">
    <property type="entry name" value="Znf_FCS_sf"/>
</dbReference>
<evidence type="ECO:0000313" key="3">
    <source>
        <dbReference type="EMBL" id="CAD7280815.1"/>
    </source>
</evidence>
<dbReference type="GO" id="GO:0042393">
    <property type="term" value="F:histone binding"/>
    <property type="evidence" value="ECO:0007669"/>
    <property type="project" value="TreeGrafter"/>
</dbReference>
<dbReference type="SMART" id="SM00454">
    <property type="entry name" value="SAM"/>
    <property type="match status" value="1"/>
</dbReference>
<dbReference type="EMBL" id="OA884454">
    <property type="protein sequence ID" value="CAD7280815.1"/>
    <property type="molecule type" value="Genomic_DNA"/>
</dbReference>
<protein>
    <recommendedName>
        <fullName evidence="2">SAM domain-containing protein</fullName>
    </recommendedName>
</protein>
<feature type="compositionally biased region" description="Basic and acidic residues" evidence="1">
    <location>
        <begin position="129"/>
        <end position="144"/>
    </location>
</feature>
<dbReference type="OrthoDB" id="2390104at2759"/>
<feature type="region of interest" description="Disordered" evidence="1">
    <location>
        <begin position="126"/>
        <end position="214"/>
    </location>
</feature>
<dbReference type="GO" id="GO:0035102">
    <property type="term" value="C:PRC1 complex"/>
    <property type="evidence" value="ECO:0007669"/>
    <property type="project" value="TreeGrafter"/>
</dbReference>
<dbReference type="SUPFAM" id="SSF47769">
    <property type="entry name" value="SAM/Pointed domain"/>
    <property type="match status" value="1"/>
</dbReference>
<accession>A0A7R9BVF8</accession>
<evidence type="ECO:0000259" key="2">
    <source>
        <dbReference type="PROSITE" id="PS50105"/>
    </source>
</evidence>
<keyword evidence="4" id="KW-1185">Reference proteome</keyword>
<reference evidence="3" key="1">
    <citation type="submission" date="2020-11" db="EMBL/GenBank/DDBJ databases">
        <authorList>
            <person name="Tran Van P."/>
        </authorList>
    </citation>
    <scope>NUCLEOTIDE SEQUENCE</scope>
</reference>
<dbReference type="PROSITE" id="PS50105">
    <property type="entry name" value="SAM_DOMAIN"/>
    <property type="match status" value="1"/>
</dbReference>
<feature type="domain" description="SAM" evidence="2">
    <location>
        <begin position="314"/>
        <end position="378"/>
    </location>
</feature>
<name>A0A7R9BVF8_9CRUS</name>
<sequence>AKANEDASRMSDPTPSPLSAAAGIKLDSPASGGGGMAPVTSSPNKPLVNGDRKPGDDAAGVGGLGGGCGGNGPLMMMTTTTAMSTSAPPGLIPNGFKTNGVQKQAVVKPNVLTHVIDGFVILEGPEPFSDFKTKKENDDLKKDGFNTSTLSGAVKRRFSDDSGDESLSKKFDGRSELSGDERKSSPGRGMSPGSGFGSGDDQPSGKMASRKNPQRCEMCGKTDFKRKPGRPAARKFCSPACAKKSCAEISSNQALGARLDGSMPMEEDGDPVPELQLVHADVTSVGTDGLQLDAALGSPKSDGPLSPRPAVARWSVTEVRDWVKGIGGCSEYAEDFFLQEIDGQALLLLKADHLMQAMSMKLGPALKICAKITQLRALEGGNGAAPSTPATPNAPGPMSPRSGEQMVN</sequence>
<dbReference type="Gene3D" id="1.10.150.50">
    <property type="entry name" value="Transcription Factor, Ets-1"/>
    <property type="match status" value="1"/>
</dbReference>
<dbReference type="AlphaFoldDB" id="A0A7R9BVF8"/>
<feature type="compositionally biased region" description="Basic and acidic residues" evidence="1">
    <location>
        <begin position="166"/>
        <end position="184"/>
    </location>
</feature>
<dbReference type="Pfam" id="PF00536">
    <property type="entry name" value="SAM_1"/>
    <property type="match status" value="1"/>
</dbReference>